<reference evidence="6" key="1">
    <citation type="submission" date="2022-11" db="EMBL/GenBank/DDBJ databases">
        <title>Centuries of genome instability and evolution in soft-shell clam transmissible cancer (bioRxiv).</title>
        <authorList>
            <person name="Hart S.F.M."/>
            <person name="Yonemitsu M.A."/>
            <person name="Giersch R.M."/>
            <person name="Beal B.F."/>
            <person name="Arriagada G."/>
            <person name="Davis B.W."/>
            <person name="Ostrander E.A."/>
            <person name="Goff S.P."/>
            <person name="Metzger M.J."/>
        </authorList>
    </citation>
    <scope>NUCLEOTIDE SEQUENCE</scope>
    <source>
        <strain evidence="6">MELC-2E11</strain>
        <tissue evidence="6">Siphon/mantle</tissue>
    </source>
</reference>
<dbReference type="Pfam" id="PF14599">
    <property type="entry name" value="zinc_ribbon_6"/>
    <property type="match status" value="1"/>
</dbReference>
<dbReference type="Pfam" id="PF05495">
    <property type="entry name" value="zf-CHY"/>
    <property type="match status" value="1"/>
</dbReference>
<organism evidence="6 7">
    <name type="scientific">Mya arenaria</name>
    <name type="common">Soft-shell clam</name>
    <dbReference type="NCBI Taxonomy" id="6604"/>
    <lineage>
        <taxon>Eukaryota</taxon>
        <taxon>Metazoa</taxon>
        <taxon>Spiralia</taxon>
        <taxon>Lophotrochozoa</taxon>
        <taxon>Mollusca</taxon>
        <taxon>Bivalvia</taxon>
        <taxon>Autobranchia</taxon>
        <taxon>Heteroconchia</taxon>
        <taxon>Euheterodonta</taxon>
        <taxon>Imparidentia</taxon>
        <taxon>Neoheterodontei</taxon>
        <taxon>Myida</taxon>
        <taxon>Myoidea</taxon>
        <taxon>Myidae</taxon>
        <taxon>Mya</taxon>
    </lineage>
</organism>
<dbReference type="PROSITE" id="PS51266">
    <property type="entry name" value="ZF_CHY"/>
    <property type="match status" value="1"/>
</dbReference>
<dbReference type="InterPro" id="IPR017921">
    <property type="entry name" value="Znf_CTCHY"/>
</dbReference>
<feature type="domain" description="CHY-type" evidence="3">
    <location>
        <begin position="10"/>
        <end position="91"/>
    </location>
</feature>
<dbReference type="InterPro" id="IPR039512">
    <property type="entry name" value="RCHY1_zinc-ribbon"/>
</dbReference>
<dbReference type="EMBL" id="CP111024">
    <property type="protein sequence ID" value="WAR22815.1"/>
    <property type="molecule type" value="Genomic_DNA"/>
</dbReference>
<evidence type="ECO:0000313" key="5">
    <source>
        <dbReference type="EMBL" id="WAR22768.1"/>
    </source>
</evidence>
<feature type="compositionally biased region" description="Low complexity" evidence="2">
    <location>
        <begin position="237"/>
        <end position="254"/>
    </location>
</feature>
<keyword evidence="1" id="KW-0862">Zinc</keyword>
<feature type="region of interest" description="Disordered" evidence="2">
    <location>
        <begin position="229"/>
        <end position="277"/>
    </location>
</feature>
<proteinExistence type="predicted"/>
<keyword evidence="7" id="KW-1185">Reference proteome</keyword>
<name>A0ABY7FL87_MYAAR</name>
<evidence type="ECO:0000313" key="6">
    <source>
        <dbReference type="EMBL" id="WAR22815.1"/>
    </source>
</evidence>
<dbReference type="SUPFAM" id="SSF161245">
    <property type="entry name" value="Zinc hairpin stack"/>
    <property type="match status" value="1"/>
</dbReference>
<dbReference type="PANTHER" id="PTHR21319">
    <property type="entry name" value="RING FINGER AND CHY ZINC FINGER DOMAIN-CONTAINING PROTEIN 1"/>
    <property type="match status" value="1"/>
</dbReference>
<evidence type="ECO:0000259" key="3">
    <source>
        <dbReference type="PROSITE" id="PS51266"/>
    </source>
</evidence>
<accession>A0ABY7FL87</accession>
<keyword evidence="1" id="KW-0479">Metal-binding</keyword>
<evidence type="ECO:0000256" key="1">
    <source>
        <dbReference type="PROSITE-ProRule" id="PRU00601"/>
    </source>
</evidence>
<sequence>MSEKNSEINSNSERQGCSHYARKCMFVSPCCKKFYPCRICHDETEKHEIDRTAVQRTCEGCSIVFGKYYCSKCNLFDDEDKGQFHCDKCGLCRVGGKSKFFHCDKCGMCLSTKLRGKHKCIEDSSRRNCAVCLEDLHTSRIDAHIPPCGHLIHRIYFCPTCAQSLFDMKEAWRNLDEDIANTPMPEEYRNMHVGILCRDCHKESSVLFHVIGLKCSECGSYNTCRSADPENGAQGDAPAAENQAEAIAAENQAEGNSNNTEQNQGLSQDNNATDNKE</sequence>
<evidence type="ECO:0000313" key="7">
    <source>
        <dbReference type="Proteomes" id="UP001164746"/>
    </source>
</evidence>
<gene>
    <name evidence="5" type="ORF">MAR_036437</name>
    <name evidence="6" type="ORF">MAR_036484</name>
</gene>
<dbReference type="InterPro" id="IPR037275">
    <property type="entry name" value="Znf_CTCHY_sf"/>
</dbReference>
<dbReference type="PROSITE" id="PS51270">
    <property type="entry name" value="ZF_CTCHY"/>
    <property type="match status" value="1"/>
</dbReference>
<evidence type="ECO:0000259" key="4">
    <source>
        <dbReference type="PROSITE" id="PS51270"/>
    </source>
</evidence>
<dbReference type="InterPro" id="IPR008913">
    <property type="entry name" value="Znf_CHY"/>
</dbReference>
<keyword evidence="1" id="KW-0863">Zinc-finger</keyword>
<dbReference type="Proteomes" id="UP001164746">
    <property type="component" value="Chromosome 13"/>
</dbReference>
<evidence type="ECO:0000256" key="2">
    <source>
        <dbReference type="SAM" id="MobiDB-lite"/>
    </source>
</evidence>
<protein>
    <submittedName>
        <fullName evidence="6">ZN363-like protein</fullName>
    </submittedName>
</protein>
<dbReference type="PANTHER" id="PTHR21319:SF53">
    <property type="entry name" value="RING FINGER AND CHY ZINC FINGER DOMAIN-CONTAINING PROTEIN 1"/>
    <property type="match status" value="1"/>
</dbReference>
<feature type="compositionally biased region" description="Polar residues" evidence="2">
    <location>
        <begin position="255"/>
        <end position="277"/>
    </location>
</feature>
<dbReference type="EMBL" id="CP111024">
    <property type="protein sequence ID" value="WAR22768.1"/>
    <property type="molecule type" value="Genomic_DNA"/>
</dbReference>
<feature type="domain" description="CTCHY-type" evidence="4">
    <location>
        <begin position="65"/>
        <end position="128"/>
    </location>
</feature>
<dbReference type="Gene3D" id="2.20.28.10">
    <property type="match status" value="1"/>
</dbReference>